<evidence type="ECO:0000313" key="3">
    <source>
        <dbReference type="Proteomes" id="UP000605784"/>
    </source>
</evidence>
<proteinExistence type="predicted"/>
<dbReference type="AlphaFoldDB" id="A0A830GG32"/>
<evidence type="ECO:0000256" key="1">
    <source>
        <dbReference type="SAM" id="MobiDB-lite"/>
    </source>
</evidence>
<dbReference type="Proteomes" id="UP000605784">
    <property type="component" value="Unassembled WGS sequence"/>
</dbReference>
<protein>
    <submittedName>
        <fullName evidence="2">Uncharacterized protein</fullName>
    </submittedName>
</protein>
<gene>
    <name evidence="2" type="ORF">GCM10009030_00200</name>
</gene>
<comment type="caution">
    <text evidence="2">The sequence shown here is derived from an EMBL/GenBank/DDBJ whole genome shotgun (WGS) entry which is preliminary data.</text>
</comment>
<accession>A0A830GG32</accession>
<reference evidence="2" key="2">
    <citation type="submission" date="2020-09" db="EMBL/GenBank/DDBJ databases">
        <authorList>
            <person name="Sun Q."/>
            <person name="Ohkuma M."/>
        </authorList>
    </citation>
    <scope>NUCLEOTIDE SEQUENCE</scope>
    <source>
        <strain evidence="2">JCM 17820</strain>
    </source>
</reference>
<keyword evidence="3" id="KW-1185">Reference proteome</keyword>
<dbReference type="RefSeq" id="WP_188993404.1">
    <property type="nucleotide sequence ID" value="NZ_BMOU01000001.1"/>
</dbReference>
<name>A0A830GG32_9EURY</name>
<evidence type="ECO:0000313" key="2">
    <source>
        <dbReference type="EMBL" id="GGN84498.1"/>
    </source>
</evidence>
<sequence>MPTFNRAEAQRRLDADDGDPEDLVIPVGEPGQKNCYHESTDCGHVVRTIGSVDDSDRQTRSEAQRQGYVPCKQCVLDTYSLEGSQALRLQLEDPEVTSADDIDWEAV</sequence>
<dbReference type="EMBL" id="BMOU01000001">
    <property type="protein sequence ID" value="GGN84498.1"/>
    <property type="molecule type" value="Genomic_DNA"/>
</dbReference>
<reference evidence="2" key="1">
    <citation type="journal article" date="2014" name="Int. J. Syst. Evol. Microbiol.">
        <title>Complete genome sequence of Corynebacterium casei LMG S-19264T (=DSM 44701T), isolated from a smear-ripened cheese.</title>
        <authorList>
            <consortium name="US DOE Joint Genome Institute (JGI-PGF)"/>
            <person name="Walter F."/>
            <person name="Albersmeier A."/>
            <person name="Kalinowski J."/>
            <person name="Ruckert C."/>
        </authorList>
    </citation>
    <scope>NUCLEOTIDE SEQUENCE</scope>
    <source>
        <strain evidence="2">JCM 17820</strain>
    </source>
</reference>
<organism evidence="2 3">
    <name type="scientific">Haloarcula pellucida</name>
    <dbReference type="NCBI Taxonomy" id="1427151"/>
    <lineage>
        <taxon>Archaea</taxon>
        <taxon>Methanobacteriati</taxon>
        <taxon>Methanobacteriota</taxon>
        <taxon>Stenosarchaea group</taxon>
        <taxon>Halobacteria</taxon>
        <taxon>Halobacteriales</taxon>
        <taxon>Haloarculaceae</taxon>
        <taxon>Haloarcula</taxon>
    </lineage>
</organism>
<feature type="region of interest" description="Disordered" evidence="1">
    <location>
        <begin position="1"/>
        <end position="21"/>
    </location>
</feature>